<accession>A0A9D4ZK01</accession>
<reference evidence="1" key="1">
    <citation type="submission" date="2021-01" db="EMBL/GenBank/DDBJ databases">
        <title>Adiantum capillus-veneris genome.</title>
        <authorList>
            <person name="Fang Y."/>
            <person name="Liao Q."/>
        </authorList>
    </citation>
    <scope>NUCLEOTIDE SEQUENCE</scope>
    <source>
        <strain evidence="1">H3</strain>
        <tissue evidence="1">Leaf</tissue>
    </source>
</reference>
<dbReference type="AlphaFoldDB" id="A0A9D4ZK01"/>
<organism evidence="1 2">
    <name type="scientific">Adiantum capillus-veneris</name>
    <name type="common">Maidenhair fern</name>
    <dbReference type="NCBI Taxonomy" id="13818"/>
    <lineage>
        <taxon>Eukaryota</taxon>
        <taxon>Viridiplantae</taxon>
        <taxon>Streptophyta</taxon>
        <taxon>Embryophyta</taxon>
        <taxon>Tracheophyta</taxon>
        <taxon>Polypodiopsida</taxon>
        <taxon>Polypodiidae</taxon>
        <taxon>Polypodiales</taxon>
        <taxon>Pteridineae</taxon>
        <taxon>Pteridaceae</taxon>
        <taxon>Vittarioideae</taxon>
        <taxon>Adiantum</taxon>
    </lineage>
</organism>
<gene>
    <name evidence="1" type="ORF">GOP47_0006010</name>
</gene>
<evidence type="ECO:0000313" key="2">
    <source>
        <dbReference type="Proteomes" id="UP000886520"/>
    </source>
</evidence>
<proteinExistence type="predicted"/>
<protein>
    <submittedName>
        <fullName evidence="1">Uncharacterized protein</fullName>
    </submittedName>
</protein>
<comment type="caution">
    <text evidence="1">The sequence shown here is derived from an EMBL/GenBank/DDBJ whole genome shotgun (WGS) entry which is preliminary data.</text>
</comment>
<name>A0A9D4ZK01_ADICA</name>
<dbReference type="Proteomes" id="UP000886520">
    <property type="component" value="Chromosome 6"/>
</dbReference>
<dbReference type="PANTHER" id="PTHR47679">
    <property type="entry name" value="PROTEIN TORNADO 1"/>
    <property type="match status" value="1"/>
</dbReference>
<dbReference type="EMBL" id="JABFUD020000006">
    <property type="protein sequence ID" value="KAI5078339.1"/>
    <property type="molecule type" value="Genomic_DNA"/>
</dbReference>
<keyword evidence="2" id="KW-1185">Reference proteome</keyword>
<dbReference type="OrthoDB" id="537968at2759"/>
<dbReference type="PANTHER" id="PTHR47679:SF1">
    <property type="entry name" value="PROTEIN TORNADO 1"/>
    <property type="match status" value="1"/>
</dbReference>
<sequence length="532" mass="60742">MSAILESVLYSSVSPEGKGKRAKKRTTEEVYQRDKKLTCVEQLISIMKQLELCFEVNKDDRIGLFIPATLRRRLMCKDEEHTFFTPGLFPRLQVHLRNVFKPTCYQLERDLIKIVDAGMEVIIEFNDMPLSFIDIMVKFPSESKDEEDVFTFINNVISGVRDLQRDSGCWGGVELVEAALRASCLEKLTLPQLKGKEFATIEHLRGKIRNSDVLSEIERTTHTWGALKASNLNEECVEVVSLLGKKYYLSIMEERFTQLEELSKCLGVEGHRASYASSSQSPATGDSQTISETRVGNFQLRRANSFLGKRDANMYRIGSQVEMLGSKMEMLTTKVTSLEAEVHDMARDIKRGVENLNEQKKRLLPEVRRILGELRNASSTEATSDIPKFFIFEDEISRHLVCKLVPGVRKYRLRFMCESEPMPHVPEQAGMGMKVGEGAVRSIMPYLQNVLRVLAVGLRLNHSRDQMVRDVDPRPGDMGPVASVATARIWVKGLMQQEGCYHDKYKMYNMSGLMKDQFPDGRWVWLCDRHHP</sequence>
<evidence type="ECO:0000313" key="1">
    <source>
        <dbReference type="EMBL" id="KAI5078339.1"/>
    </source>
</evidence>